<accession>A0AAV7RLU9</accession>
<dbReference type="AlphaFoldDB" id="A0AAV7RLU9"/>
<evidence type="ECO:0000256" key="1">
    <source>
        <dbReference type="SAM" id="MobiDB-lite"/>
    </source>
</evidence>
<feature type="region of interest" description="Disordered" evidence="1">
    <location>
        <begin position="1"/>
        <end position="101"/>
    </location>
</feature>
<evidence type="ECO:0000313" key="3">
    <source>
        <dbReference type="Proteomes" id="UP001066276"/>
    </source>
</evidence>
<comment type="caution">
    <text evidence="2">The sequence shown here is derived from an EMBL/GenBank/DDBJ whole genome shotgun (WGS) entry which is preliminary data.</text>
</comment>
<name>A0AAV7RLU9_PLEWA</name>
<organism evidence="2 3">
    <name type="scientific">Pleurodeles waltl</name>
    <name type="common">Iberian ribbed newt</name>
    <dbReference type="NCBI Taxonomy" id="8319"/>
    <lineage>
        <taxon>Eukaryota</taxon>
        <taxon>Metazoa</taxon>
        <taxon>Chordata</taxon>
        <taxon>Craniata</taxon>
        <taxon>Vertebrata</taxon>
        <taxon>Euteleostomi</taxon>
        <taxon>Amphibia</taxon>
        <taxon>Batrachia</taxon>
        <taxon>Caudata</taxon>
        <taxon>Salamandroidea</taxon>
        <taxon>Salamandridae</taxon>
        <taxon>Pleurodelinae</taxon>
        <taxon>Pleurodeles</taxon>
    </lineage>
</organism>
<protein>
    <submittedName>
        <fullName evidence="2">Uncharacterized protein</fullName>
    </submittedName>
</protein>
<gene>
    <name evidence="2" type="ORF">NDU88_004612</name>
</gene>
<feature type="compositionally biased region" description="Basic and acidic residues" evidence="1">
    <location>
        <begin position="31"/>
        <end position="57"/>
    </location>
</feature>
<keyword evidence="3" id="KW-1185">Reference proteome</keyword>
<dbReference type="EMBL" id="JANPWB010000009">
    <property type="protein sequence ID" value="KAJ1151833.1"/>
    <property type="molecule type" value="Genomic_DNA"/>
</dbReference>
<proteinExistence type="predicted"/>
<evidence type="ECO:0000313" key="2">
    <source>
        <dbReference type="EMBL" id="KAJ1151833.1"/>
    </source>
</evidence>
<reference evidence="2" key="1">
    <citation type="journal article" date="2022" name="bioRxiv">
        <title>Sequencing and chromosome-scale assembly of the giantPleurodeles waltlgenome.</title>
        <authorList>
            <person name="Brown T."/>
            <person name="Elewa A."/>
            <person name="Iarovenko S."/>
            <person name="Subramanian E."/>
            <person name="Araus A.J."/>
            <person name="Petzold A."/>
            <person name="Susuki M."/>
            <person name="Suzuki K.-i.T."/>
            <person name="Hayashi T."/>
            <person name="Toyoda A."/>
            <person name="Oliveira C."/>
            <person name="Osipova E."/>
            <person name="Leigh N.D."/>
            <person name="Simon A."/>
            <person name="Yun M.H."/>
        </authorList>
    </citation>
    <scope>NUCLEOTIDE SEQUENCE</scope>
    <source>
        <strain evidence="2">20211129_DDA</strain>
        <tissue evidence="2">Liver</tissue>
    </source>
</reference>
<dbReference type="Proteomes" id="UP001066276">
    <property type="component" value="Chromosome 5"/>
</dbReference>
<sequence length="101" mass="11041">MGTDQGAGVEVKPLPHDGSAMQGAEPLVPRRRQEIKFKERPGEEKESVQEGNPKTEEATGGQRGMTEEEEFSRSKMTTTKEEMGIGDGQQGAPKRTAPQEE</sequence>